<comment type="caution">
    <text evidence="2">The sequence shown here is derived from an EMBL/GenBank/DDBJ whole genome shotgun (WGS) entry which is preliminary data.</text>
</comment>
<dbReference type="Proteomes" id="UP000076584">
    <property type="component" value="Unassembled WGS sequence"/>
</dbReference>
<evidence type="ECO:0000313" key="3">
    <source>
        <dbReference type="Proteomes" id="UP000076584"/>
    </source>
</evidence>
<evidence type="ECO:0000313" key="2">
    <source>
        <dbReference type="EMBL" id="KZL87761.1"/>
    </source>
</evidence>
<keyword evidence="3" id="KW-1185">Reference proteome</keyword>
<feature type="compositionally biased region" description="Polar residues" evidence="1">
    <location>
        <begin position="47"/>
        <end position="59"/>
    </location>
</feature>
<dbReference type="AlphaFoldDB" id="A0A162PYE8"/>
<organism evidence="2 3">
    <name type="scientific">Colletotrichum incanum</name>
    <name type="common">Soybean anthracnose fungus</name>
    <dbReference type="NCBI Taxonomy" id="1573173"/>
    <lineage>
        <taxon>Eukaryota</taxon>
        <taxon>Fungi</taxon>
        <taxon>Dikarya</taxon>
        <taxon>Ascomycota</taxon>
        <taxon>Pezizomycotina</taxon>
        <taxon>Sordariomycetes</taxon>
        <taxon>Hypocreomycetidae</taxon>
        <taxon>Glomerellales</taxon>
        <taxon>Glomerellaceae</taxon>
        <taxon>Colletotrichum</taxon>
        <taxon>Colletotrichum spaethianum species complex</taxon>
    </lineage>
</organism>
<accession>A0A162PYE8</accession>
<dbReference type="EMBL" id="LFIW01000193">
    <property type="protein sequence ID" value="KZL87761.1"/>
    <property type="molecule type" value="Genomic_DNA"/>
</dbReference>
<gene>
    <name evidence="2" type="ORF">CI238_05588</name>
</gene>
<feature type="compositionally biased region" description="Polar residues" evidence="1">
    <location>
        <begin position="96"/>
        <end position="113"/>
    </location>
</feature>
<feature type="region of interest" description="Disordered" evidence="1">
    <location>
        <begin position="42"/>
        <end position="120"/>
    </location>
</feature>
<sequence length="120" mass="13462">MSQAFISLPELCQPLPPPFLHIANLFKPAPIDSAFDLRHRPLANPTPLWSTSNINSRPRQANGKLDLQGQQHPHQHRRTGTNTAQDTHRTGHRTRNAQGIQHVQTLPNTTSQVPKPPEHC</sequence>
<evidence type="ECO:0000256" key="1">
    <source>
        <dbReference type="SAM" id="MobiDB-lite"/>
    </source>
</evidence>
<reference evidence="2 3" key="1">
    <citation type="submission" date="2015-06" db="EMBL/GenBank/DDBJ databases">
        <title>Survival trade-offs in plant roots during colonization by closely related pathogenic and mutualistic fungi.</title>
        <authorList>
            <person name="Hacquard S."/>
            <person name="Kracher B."/>
            <person name="Hiruma K."/>
            <person name="Weinman A."/>
            <person name="Muench P."/>
            <person name="Garrido Oter R."/>
            <person name="Ver Loren van Themaat E."/>
            <person name="Dallerey J.-F."/>
            <person name="Damm U."/>
            <person name="Henrissat B."/>
            <person name="Lespinet O."/>
            <person name="Thon M."/>
            <person name="Kemen E."/>
            <person name="McHardy A.C."/>
            <person name="Schulze-Lefert P."/>
            <person name="O'Connell R.J."/>
        </authorList>
    </citation>
    <scope>NUCLEOTIDE SEQUENCE [LARGE SCALE GENOMIC DNA]</scope>
    <source>
        <strain evidence="2 3">MAFF 238704</strain>
    </source>
</reference>
<protein>
    <submittedName>
        <fullName evidence="2">Uncharacterized protein</fullName>
    </submittedName>
</protein>
<name>A0A162PYE8_COLIC</name>
<proteinExistence type="predicted"/>